<reference evidence="7" key="2">
    <citation type="journal article" date="2018" name="Nat. Commun.">
        <title>Extreme sensitivity to ultraviolet light in the fungal pathogen causing white-nose syndrome of bats.</title>
        <authorList>
            <person name="Palmer J.M."/>
            <person name="Drees K.P."/>
            <person name="Foster J.T."/>
            <person name="Lindner D.L."/>
        </authorList>
    </citation>
    <scope>NUCLEOTIDE SEQUENCE [LARGE SCALE GENOMIC DNA]</scope>
    <source>
        <strain evidence="7">UAMH 10579</strain>
    </source>
</reference>
<dbReference type="Gene3D" id="2.30.30.40">
    <property type="entry name" value="SH3 Domains"/>
    <property type="match status" value="1"/>
</dbReference>
<feature type="compositionally biased region" description="Basic and acidic residues" evidence="3">
    <location>
        <begin position="200"/>
        <end position="209"/>
    </location>
</feature>
<keyword evidence="7" id="KW-1185">Reference proteome</keyword>
<proteinExistence type="predicted"/>
<feature type="region of interest" description="Disordered" evidence="3">
    <location>
        <begin position="200"/>
        <end position="224"/>
    </location>
</feature>
<feature type="compositionally biased region" description="Basic and acidic residues" evidence="3">
    <location>
        <begin position="31"/>
        <end position="41"/>
    </location>
</feature>
<feature type="compositionally biased region" description="Polar residues" evidence="3">
    <location>
        <begin position="60"/>
        <end position="73"/>
    </location>
</feature>
<feature type="compositionally biased region" description="Polar residues" evidence="3">
    <location>
        <begin position="118"/>
        <end position="129"/>
    </location>
</feature>
<feature type="region of interest" description="Disordered" evidence="3">
    <location>
        <begin position="319"/>
        <end position="347"/>
    </location>
</feature>
<feature type="compositionally biased region" description="Polar residues" evidence="3">
    <location>
        <begin position="461"/>
        <end position="472"/>
    </location>
</feature>
<dbReference type="OrthoDB" id="5340910at2759"/>
<feature type="domain" description="SH3" evidence="5">
    <location>
        <begin position="401"/>
        <end position="462"/>
    </location>
</feature>
<feature type="compositionally biased region" description="Low complexity" evidence="3">
    <location>
        <begin position="498"/>
        <end position="524"/>
    </location>
</feature>
<evidence type="ECO:0000313" key="6">
    <source>
        <dbReference type="EMBL" id="OBT92519.1"/>
    </source>
</evidence>
<protein>
    <recommendedName>
        <fullName evidence="5">SH3 domain-containing protein</fullName>
    </recommendedName>
</protein>
<name>A0A1B8G9L0_9PEZI</name>
<dbReference type="Pfam" id="PF14604">
    <property type="entry name" value="SH3_9"/>
    <property type="match status" value="1"/>
</dbReference>
<dbReference type="InterPro" id="IPR001452">
    <property type="entry name" value="SH3_domain"/>
</dbReference>
<dbReference type="AlphaFoldDB" id="A0A1B8G9L0"/>
<dbReference type="EMBL" id="KV460266">
    <property type="protein sequence ID" value="OBT92519.1"/>
    <property type="molecule type" value="Genomic_DNA"/>
</dbReference>
<feature type="transmembrane region" description="Helical" evidence="4">
    <location>
        <begin position="171"/>
        <end position="192"/>
    </location>
</feature>
<dbReference type="STRING" id="342668.A0A1B8G9L0"/>
<dbReference type="RefSeq" id="XP_018126252.1">
    <property type="nucleotide sequence ID" value="XM_018278908.2"/>
</dbReference>
<keyword evidence="4" id="KW-0812">Transmembrane</keyword>
<keyword evidence="4" id="KW-0472">Membrane</keyword>
<organism evidence="6 7">
    <name type="scientific">Pseudogymnoascus verrucosus</name>
    <dbReference type="NCBI Taxonomy" id="342668"/>
    <lineage>
        <taxon>Eukaryota</taxon>
        <taxon>Fungi</taxon>
        <taxon>Dikarya</taxon>
        <taxon>Ascomycota</taxon>
        <taxon>Pezizomycotina</taxon>
        <taxon>Leotiomycetes</taxon>
        <taxon>Thelebolales</taxon>
        <taxon>Thelebolaceae</taxon>
        <taxon>Pseudogymnoascus</taxon>
    </lineage>
</organism>
<dbReference type="Proteomes" id="UP000091956">
    <property type="component" value="Unassembled WGS sequence"/>
</dbReference>
<reference evidence="6 7" key="1">
    <citation type="submission" date="2016-03" db="EMBL/GenBank/DDBJ databases">
        <title>Comparative genomics of Pseudogymnoascus destructans, the fungus causing white-nose syndrome of bats.</title>
        <authorList>
            <person name="Palmer J.M."/>
            <person name="Drees K.P."/>
            <person name="Foster J.T."/>
            <person name="Lindner D.L."/>
        </authorList>
    </citation>
    <scope>NUCLEOTIDE SEQUENCE [LARGE SCALE GENOMIC DNA]</scope>
    <source>
        <strain evidence="6 7">UAMH 10579</strain>
    </source>
</reference>
<feature type="compositionally biased region" description="Low complexity" evidence="3">
    <location>
        <begin position="78"/>
        <end position="109"/>
    </location>
</feature>
<dbReference type="SUPFAM" id="SSF50044">
    <property type="entry name" value="SH3-domain"/>
    <property type="match status" value="1"/>
</dbReference>
<feature type="region of interest" description="Disordered" evidence="3">
    <location>
        <begin position="29"/>
        <end position="155"/>
    </location>
</feature>
<evidence type="ECO:0000259" key="5">
    <source>
        <dbReference type="PROSITE" id="PS50002"/>
    </source>
</evidence>
<dbReference type="PROSITE" id="PS50002">
    <property type="entry name" value="SH3"/>
    <property type="match status" value="1"/>
</dbReference>
<gene>
    <name evidence="6" type="ORF">VE01_09495</name>
</gene>
<keyword evidence="1 2" id="KW-0728">SH3 domain</keyword>
<accession>A0A1B8G9L0</accession>
<evidence type="ECO:0000256" key="3">
    <source>
        <dbReference type="SAM" id="MobiDB-lite"/>
    </source>
</evidence>
<dbReference type="InterPro" id="IPR036028">
    <property type="entry name" value="SH3-like_dom_sf"/>
</dbReference>
<feature type="compositionally biased region" description="Polar residues" evidence="3">
    <location>
        <begin position="319"/>
        <end position="339"/>
    </location>
</feature>
<feature type="compositionally biased region" description="Low complexity" evidence="3">
    <location>
        <begin position="133"/>
        <end position="155"/>
    </location>
</feature>
<dbReference type="GeneID" id="28842881"/>
<evidence type="ECO:0000313" key="7">
    <source>
        <dbReference type="Proteomes" id="UP000091956"/>
    </source>
</evidence>
<feature type="compositionally biased region" description="Low complexity" evidence="3">
    <location>
        <begin position="575"/>
        <end position="598"/>
    </location>
</feature>
<feature type="region of interest" description="Disordered" evidence="3">
    <location>
        <begin position="461"/>
        <end position="701"/>
    </location>
</feature>
<keyword evidence="4" id="KW-1133">Transmembrane helix</keyword>
<dbReference type="SMART" id="SM00326">
    <property type="entry name" value="SH3"/>
    <property type="match status" value="1"/>
</dbReference>
<evidence type="ECO:0000256" key="1">
    <source>
        <dbReference type="ARBA" id="ARBA00022443"/>
    </source>
</evidence>
<feature type="compositionally biased region" description="Low complexity" evidence="3">
    <location>
        <begin position="536"/>
        <end position="567"/>
    </location>
</feature>
<feature type="compositionally biased region" description="Low complexity" evidence="3">
    <location>
        <begin position="606"/>
        <end position="623"/>
    </location>
</feature>
<feature type="compositionally biased region" description="Low complexity" evidence="3">
    <location>
        <begin position="630"/>
        <end position="665"/>
    </location>
</feature>
<evidence type="ECO:0000256" key="4">
    <source>
        <dbReference type="SAM" id="Phobius"/>
    </source>
</evidence>
<sequence length="701" mass="72177">MVHQHHRHLHGARDFSDFLDDLGNAVGLGNSEDKAAKREGSTRYVYVTQSPTFTDPVAGYSTSMPGSGDTSTPVLVDSSTPKPTPKSTSTPAKPTTTAQKPKTTPTPTALSGLPDSIVPSSTVGTSNSEVLLASQTEATSETSTPTFSPSSTPTAIADNAASSGMTGGAKAGLAIGIIVVIAAILSLIFFCFRQRKKAEERERMDDEKFTNVPPPSAAAAAGGPASMAGLKRLSTAPRLDVRPTTAFFMPNRASQMQNPNAANGNGIQMTSQNRGMEQNRANPFGNHAESIDPVNAAGPSVVNGVSAAGVVVAGAAPVRSTSRGAQNKYNGNKSAQSPFSDAARTDGNRAMNTSQQMHNTGVMPQPLAGVIEESGSGPVSPTSAAAAVVGAGAVTTSGAASNTNLYRVHLDFTPSMPDELRVRAGEIVKLLKEFDDGWCMCIKEDGSSEGVLPRTCISNSPIAARRSPSNKSVPGPFQNGQRRHSPTSSNAPLYPSIQNQGPNQQQGQQQGQQGPNQGQGMNQNRAGPPMNGNGRGPQYRPQQQGPNGQGRPQQGRPQGPNQQGGRPMSPAMSANGRNSPGPGNYGPGPQYRPQQGPGPMSPRGPPQQQQQQQAQQGQRQGSSSPPPHAISPSSPSSSAAQVGSSSPVAAAVPLPSSPALSQASSGFSIPEVTITAPSGPAPVVVERKPVGGVGRKPVPGN</sequence>
<evidence type="ECO:0000256" key="2">
    <source>
        <dbReference type="PROSITE-ProRule" id="PRU00192"/>
    </source>
</evidence>